<feature type="non-terminal residue" evidence="1">
    <location>
        <position position="1"/>
    </location>
</feature>
<evidence type="ECO:0000313" key="1">
    <source>
        <dbReference type="EMBL" id="CAG8802709.1"/>
    </source>
</evidence>
<dbReference type="EMBL" id="CAJVPY010037213">
    <property type="protein sequence ID" value="CAG8802709.1"/>
    <property type="molecule type" value="Genomic_DNA"/>
</dbReference>
<name>A0A9N9P4F7_9GLOM</name>
<dbReference type="Proteomes" id="UP000789405">
    <property type="component" value="Unassembled WGS sequence"/>
</dbReference>
<organism evidence="1 2">
    <name type="scientific">Dentiscutata erythropus</name>
    <dbReference type="NCBI Taxonomy" id="1348616"/>
    <lineage>
        <taxon>Eukaryota</taxon>
        <taxon>Fungi</taxon>
        <taxon>Fungi incertae sedis</taxon>
        <taxon>Mucoromycota</taxon>
        <taxon>Glomeromycotina</taxon>
        <taxon>Glomeromycetes</taxon>
        <taxon>Diversisporales</taxon>
        <taxon>Gigasporaceae</taxon>
        <taxon>Dentiscutata</taxon>
    </lineage>
</organism>
<keyword evidence="2" id="KW-1185">Reference proteome</keyword>
<protein>
    <submittedName>
        <fullName evidence="1">20998_t:CDS:1</fullName>
    </submittedName>
</protein>
<sequence length="40" mass="4720">TENIILYVEEVDKFNNSNSNNVDLVKSSPKKQRKRIIWSL</sequence>
<reference evidence="1" key="1">
    <citation type="submission" date="2021-06" db="EMBL/GenBank/DDBJ databases">
        <authorList>
            <person name="Kallberg Y."/>
            <person name="Tangrot J."/>
            <person name="Rosling A."/>
        </authorList>
    </citation>
    <scope>NUCLEOTIDE SEQUENCE</scope>
    <source>
        <strain evidence="1">MA453B</strain>
    </source>
</reference>
<evidence type="ECO:0000313" key="2">
    <source>
        <dbReference type="Proteomes" id="UP000789405"/>
    </source>
</evidence>
<proteinExistence type="predicted"/>
<dbReference type="AlphaFoldDB" id="A0A9N9P4F7"/>
<gene>
    <name evidence="1" type="ORF">DERYTH_LOCUS23739</name>
</gene>
<accession>A0A9N9P4F7</accession>
<comment type="caution">
    <text evidence="1">The sequence shown here is derived from an EMBL/GenBank/DDBJ whole genome shotgun (WGS) entry which is preliminary data.</text>
</comment>